<proteinExistence type="predicted"/>
<gene>
    <name evidence="1" type="ORF">AAF712_012697</name>
</gene>
<keyword evidence="2" id="KW-1185">Reference proteome</keyword>
<organism evidence="1 2">
    <name type="scientific">Marasmius tenuissimus</name>
    <dbReference type="NCBI Taxonomy" id="585030"/>
    <lineage>
        <taxon>Eukaryota</taxon>
        <taxon>Fungi</taxon>
        <taxon>Dikarya</taxon>
        <taxon>Basidiomycota</taxon>
        <taxon>Agaricomycotina</taxon>
        <taxon>Agaricomycetes</taxon>
        <taxon>Agaricomycetidae</taxon>
        <taxon>Agaricales</taxon>
        <taxon>Marasmiineae</taxon>
        <taxon>Marasmiaceae</taxon>
        <taxon>Marasmius</taxon>
    </lineage>
</organism>
<dbReference type="InterPro" id="IPR032675">
    <property type="entry name" value="LRR_dom_sf"/>
</dbReference>
<protein>
    <submittedName>
        <fullName evidence="1">Uncharacterized protein</fullName>
    </submittedName>
</protein>
<dbReference type="Gene3D" id="3.80.10.10">
    <property type="entry name" value="Ribonuclease Inhibitor"/>
    <property type="match status" value="1"/>
</dbReference>
<evidence type="ECO:0000313" key="2">
    <source>
        <dbReference type="Proteomes" id="UP001437256"/>
    </source>
</evidence>
<comment type="caution">
    <text evidence="1">The sequence shown here is derived from an EMBL/GenBank/DDBJ whole genome shotgun (WGS) entry which is preliminary data.</text>
</comment>
<accession>A0ABR2ZJ76</accession>
<sequence length="388" mass="43439">MCYQATIRYLDRAGTSPLTLSFHDGGSLTETKRHAGFGLALDALCRRASQWAVVEFKVDETFFEHYVLTLQSLRGNLHNLHTFTFQKVDDSTISGVADILGPCPSLRQVTLEELCELPPRDLLPTILPWKQLDGLTLAYCLTTASDPDTVFVIASLCSNLRHLTFSVDENDPRPLATHARNISWSNVQTLTITNNAHESPIFQDFLQCVTLPVLISLEFRLCGWGYMRGSRPESKLLSEEQESRLHNFIRHSGAFITSLTLHDLHITNDQMVDLLQLLPNVTDLFIADGLSLGFTWYDSSSDRMDTVSPSLLFDRLQAVDLSSDEGMHPRSRPFLPHLTDLTIGVKGTVLAHDALAKAIRSRWIPDPETSARLGVDSLQSVEVFFKDT</sequence>
<name>A0ABR2ZJ76_9AGAR</name>
<dbReference type="SUPFAM" id="SSF52047">
    <property type="entry name" value="RNI-like"/>
    <property type="match status" value="1"/>
</dbReference>
<dbReference type="Proteomes" id="UP001437256">
    <property type="component" value="Unassembled WGS sequence"/>
</dbReference>
<evidence type="ECO:0000313" key="1">
    <source>
        <dbReference type="EMBL" id="KAL0060507.1"/>
    </source>
</evidence>
<reference evidence="1 2" key="1">
    <citation type="submission" date="2024-05" db="EMBL/GenBank/DDBJ databases">
        <title>A draft genome resource for the thread blight pathogen Marasmius tenuissimus strain MS-2.</title>
        <authorList>
            <person name="Yulfo-Soto G.E."/>
            <person name="Baruah I.K."/>
            <person name="Amoako-Attah I."/>
            <person name="Bukari Y."/>
            <person name="Meinhardt L.W."/>
            <person name="Bailey B.A."/>
            <person name="Cohen S.P."/>
        </authorList>
    </citation>
    <scope>NUCLEOTIDE SEQUENCE [LARGE SCALE GENOMIC DNA]</scope>
    <source>
        <strain evidence="1 2">MS-2</strain>
    </source>
</reference>
<dbReference type="EMBL" id="JBBXMP010000173">
    <property type="protein sequence ID" value="KAL0060507.1"/>
    <property type="molecule type" value="Genomic_DNA"/>
</dbReference>